<protein>
    <submittedName>
        <fullName evidence="1">Uncharacterized protein</fullName>
    </submittedName>
</protein>
<dbReference type="Proteomes" id="UP001283341">
    <property type="component" value="Unassembled WGS sequence"/>
</dbReference>
<gene>
    <name evidence="1" type="ORF">B0H66DRAFT_547355</name>
</gene>
<organism evidence="1 2">
    <name type="scientific">Apodospora peruviana</name>
    <dbReference type="NCBI Taxonomy" id="516989"/>
    <lineage>
        <taxon>Eukaryota</taxon>
        <taxon>Fungi</taxon>
        <taxon>Dikarya</taxon>
        <taxon>Ascomycota</taxon>
        <taxon>Pezizomycotina</taxon>
        <taxon>Sordariomycetes</taxon>
        <taxon>Sordariomycetidae</taxon>
        <taxon>Sordariales</taxon>
        <taxon>Lasiosphaeriaceae</taxon>
        <taxon>Apodospora</taxon>
    </lineage>
</organism>
<reference evidence="1" key="2">
    <citation type="submission" date="2023-06" db="EMBL/GenBank/DDBJ databases">
        <authorList>
            <consortium name="Lawrence Berkeley National Laboratory"/>
            <person name="Haridas S."/>
            <person name="Hensen N."/>
            <person name="Bonometti L."/>
            <person name="Westerberg I."/>
            <person name="Brannstrom I.O."/>
            <person name="Guillou S."/>
            <person name="Cros-Aarteil S."/>
            <person name="Calhoun S."/>
            <person name="Kuo A."/>
            <person name="Mondo S."/>
            <person name="Pangilinan J."/>
            <person name="Riley R."/>
            <person name="Labutti K."/>
            <person name="Andreopoulos B."/>
            <person name="Lipzen A."/>
            <person name="Chen C."/>
            <person name="Yanf M."/>
            <person name="Daum C."/>
            <person name="Ng V."/>
            <person name="Clum A."/>
            <person name="Steindorff A."/>
            <person name="Ohm R."/>
            <person name="Martin F."/>
            <person name="Silar P."/>
            <person name="Natvig D."/>
            <person name="Lalanne C."/>
            <person name="Gautier V."/>
            <person name="Ament-Velasquez S.L."/>
            <person name="Kruys A."/>
            <person name="Hutchinson M.I."/>
            <person name="Powell A.J."/>
            <person name="Barry K."/>
            <person name="Miller A.N."/>
            <person name="Grigoriev I.V."/>
            <person name="Debuchy R."/>
            <person name="Gladieux P."/>
            <person name="Thoren M.H."/>
            <person name="Johannesson H."/>
        </authorList>
    </citation>
    <scope>NUCLEOTIDE SEQUENCE</scope>
    <source>
        <strain evidence="1">CBS 118394</strain>
    </source>
</reference>
<keyword evidence="2" id="KW-1185">Reference proteome</keyword>
<sequence length="313" mass="35350">MFLQKQRPLTTILRVFSLQHNNMTTTTTNFLSLPGELRNRIYASALVIPNAIILLTRSTASRSSRNNRSSSHNNKGPPWVKLHANFTVNYHLTKLPEFRCRANFPDFLPVLLFVANKQFHDEASSIFYGSNRFMLDERQDEVLSLFLSKIGPRNASLLGSLSINFPGVCFVHESRSAEQDVNFATSVCFKREKMGVVEMIGKFCKTLESLELRVAPCVAMDSMLIWPDGTVEPDQLGLEVMKAADECLREMLGTTNVDVVVYLYDPPVNQHVLDEMERLGWRTRYTSLVSRFTDLGRAGLHGVNTISRSRLGG</sequence>
<comment type="caution">
    <text evidence="1">The sequence shown here is derived from an EMBL/GenBank/DDBJ whole genome shotgun (WGS) entry which is preliminary data.</text>
</comment>
<evidence type="ECO:0000313" key="2">
    <source>
        <dbReference type="Proteomes" id="UP001283341"/>
    </source>
</evidence>
<dbReference type="EMBL" id="JAUEDM010000002">
    <property type="protein sequence ID" value="KAK3325078.1"/>
    <property type="molecule type" value="Genomic_DNA"/>
</dbReference>
<evidence type="ECO:0000313" key="1">
    <source>
        <dbReference type="EMBL" id="KAK3325078.1"/>
    </source>
</evidence>
<reference evidence="1" key="1">
    <citation type="journal article" date="2023" name="Mol. Phylogenet. Evol.">
        <title>Genome-scale phylogeny and comparative genomics of the fungal order Sordariales.</title>
        <authorList>
            <person name="Hensen N."/>
            <person name="Bonometti L."/>
            <person name="Westerberg I."/>
            <person name="Brannstrom I.O."/>
            <person name="Guillou S."/>
            <person name="Cros-Aarteil S."/>
            <person name="Calhoun S."/>
            <person name="Haridas S."/>
            <person name="Kuo A."/>
            <person name="Mondo S."/>
            <person name="Pangilinan J."/>
            <person name="Riley R."/>
            <person name="LaButti K."/>
            <person name="Andreopoulos B."/>
            <person name="Lipzen A."/>
            <person name="Chen C."/>
            <person name="Yan M."/>
            <person name="Daum C."/>
            <person name="Ng V."/>
            <person name="Clum A."/>
            <person name="Steindorff A."/>
            <person name="Ohm R.A."/>
            <person name="Martin F."/>
            <person name="Silar P."/>
            <person name="Natvig D.O."/>
            <person name="Lalanne C."/>
            <person name="Gautier V."/>
            <person name="Ament-Velasquez S.L."/>
            <person name="Kruys A."/>
            <person name="Hutchinson M.I."/>
            <person name="Powell A.J."/>
            <person name="Barry K."/>
            <person name="Miller A.N."/>
            <person name="Grigoriev I.V."/>
            <person name="Debuchy R."/>
            <person name="Gladieux P."/>
            <person name="Hiltunen Thoren M."/>
            <person name="Johannesson H."/>
        </authorList>
    </citation>
    <scope>NUCLEOTIDE SEQUENCE</scope>
    <source>
        <strain evidence="1">CBS 118394</strain>
    </source>
</reference>
<name>A0AAE0IH49_9PEZI</name>
<proteinExistence type="predicted"/>
<dbReference type="InterPro" id="IPR038883">
    <property type="entry name" value="AN11006-like"/>
</dbReference>
<dbReference type="PANTHER" id="PTHR42085">
    <property type="entry name" value="F-BOX DOMAIN-CONTAINING PROTEIN"/>
    <property type="match status" value="1"/>
</dbReference>
<dbReference type="AlphaFoldDB" id="A0AAE0IH49"/>
<dbReference type="PANTHER" id="PTHR42085:SF2">
    <property type="entry name" value="F-BOX DOMAIN-CONTAINING PROTEIN"/>
    <property type="match status" value="1"/>
</dbReference>
<accession>A0AAE0IH49</accession>